<dbReference type="Proteomes" id="UP001157502">
    <property type="component" value="Chromosome 20"/>
</dbReference>
<evidence type="ECO:0000313" key="1">
    <source>
        <dbReference type="EMBL" id="KAJ7996530.1"/>
    </source>
</evidence>
<proteinExistence type="predicted"/>
<reference evidence="1" key="1">
    <citation type="submission" date="2021-05" db="EMBL/GenBank/DDBJ databases">
        <authorList>
            <person name="Pan Q."/>
            <person name="Jouanno E."/>
            <person name="Zahm M."/>
            <person name="Klopp C."/>
            <person name="Cabau C."/>
            <person name="Louis A."/>
            <person name="Berthelot C."/>
            <person name="Parey E."/>
            <person name="Roest Crollius H."/>
            <person name="Montfort J."/>
            <person name="Robinson-Rechavi M."/>
            <person name="Bouchez O."/>
            <person name="Lampietro C."/>
            <person name="Lopez Roques C."/>
            <person name="Donnadieu C."/>
            <person name="Postlethwait J."/>
            <person name="Bobe J."/>
            <person name="Dillon D."/>
            <person name="Chandos A."/>
            <person name="von Hippel F."/>
            <person name="Guiguen Y."/>
        </authorList>
    </citation>
    <scope>NUCLEOTIDE SEQUENCE</scope>
    <source>
        <strain evidence="1">YG-Jan2019</strain>
    </source>
</reference>
<keyword evidence="2" id="KW-1185">Reference proteome</keyword>
<comment type="caution">
    <text evidence="1">The sequence shown here is derived from an EMBL/GenBank/DDBJ whole genome shotgun (WGS) entry which is preliminary data.</text>
</comment>
<evidence type="ECO:0000313" key="2">
    <source>
        <dbReference type="Proteomes" id="UP001157502"/>
    </source>
</evidence>
<organism evidence="1 2">
    <name type="scientific">Dallia pectoralis</name>
    <name type="common">Alaska blackfish</name>
    <dbReference type="NCBI Taxonomy" id="75939"/>
    <lineage>
        <taxon>Eukaryota</taxon>
        <taxon>Metazoa</taxon>
        <taxon>Chordata</taxon>
        <taxon>Craniata</taxon>
        <taxon>Vertebrata</taxon>
        <taxon>Euteleostomi</taxon>
        <taxon>Actinopterygii</taxon>
        <taxon>Neopterygii</taxon>
        <taxon>Teleostei</taxon>
        <taxon>Protacanthopterygii</taxon>
        <taxon>Esociformes</taxon>
        <taxon>Umbridae</taxon>
        <taxon>Dallia</taxon>
    </lineage>
</organism>
<dbReference type="EMBL" id="CM055747">
    <property type="protein sequence ID" value="KAJ7996530.1"/>
    <property type="molecule type" value="Genomic_DNA"/>
</dbReference>
<gene>
    <name evidence="1" type="ORF">DPEC_G00238000</name>
</gene>
<name>A0ACC2FZ72_DALPE</name>
<sequence>MQVCRWRGKKQAEMARHLHHDTRQWASRFTQRTHSHSTYEHSWLYMWLYRPEDCKALLSSHSRFPSISSSSLVLARLNGSCRTAATVCPQSVILWCRPSWLGISNHSAHD</sequence>
<accession>A0ACC2FZ72</accession>
<protein>
    <submittedName>
        <fullName evidence="1">Uncharacterized protein</fullName>
    </submittedName>
</protein>